<dbReference type="RefSeq" id="XP_007769118.1">
    <property type="nucleotide sequence ID" value="XM_007770928.1"/>
</dbReference>
<evidence type="ECO:0000313" key="2">
    <source>
        <dbReference type="Proteomes" id="UP000053558"/>
    </source>
</evidence>
<dbReference type="KEGG" id="cput:CONPUDRAFT_73712"/>
<reference evidence="2" key="1">
    <citation type="journal article" date="2012" name="Science">
        <title>The Paleozoic origin of enzymatic lignin decomposition reconstructed from 31 fungal genomes.</title>
        <authorList>
            <person name="Floudas D."/>
            <person name="Binder M."/>
            <person name="Riley R."/>
            <person name="Barry K."/>
            <person name="Blanchette R.A."/>
            <person name="Henrissat B."/>
            <person name="Martinez A.T."/>
            <person name="Otillar R."/>
            <person name="Spatafora J.W."/>
            <person name="Yadav J.S."/>
            <person name="Aerts A."/>
            <person name="Benoit I."/>
            <person name="Boyd A."/>
            <person name="Carlson A."/>
            <person name="Copeland A."/>
            <person name="Coutinho P.M."/>
            <person name="de Vries R.P."/>
            <person name="Ferreira P."/>
            <person name="Findley K."/>
            <person name="Foster B."/>
            <person name="Gaskell J."/>
            <person name="Glotzer D."/>
            <person name="Gorecki P."/>
            <person name="Heitman J."/>
            <person name="Hesse C."/>
            <person name="Hori C."/>
            <person name="Igarashi K."/>
            <person name="Jurgens J.A."/>
            <person name="Kallen N."/>
            <person name="Kersten P."/>
            <person name="Kohler A."/>
            <person name="Kuees U."/>
            <person name="Kumar T.K.A."/>
            <person name="Kuo A."/>
            <person name="LaButti K."/>
            <person name="Larrondo L.F."/>
            <person name="Lindquist E."/>
            <person name="Ling A."/>
            <person name="Lombard V."/>
            <person name="Lucas S."/>
            <person name="Lundell T."/>
            <person name="Martin R."/>
            <person name="McLaughlin D.J."/>
            <person name="Morgenstern I."/>
            <person name="Morin E."/>
            <person name="Murat C."/>
            <person name="Nagy L.G."/>
            <person name="Nolan M."/>
            <person name="Ohm R.A."/>
            <person name="Patyshakuliyeva A."/>
            <person name="Rokas A."/>
            <person name="Ruiz-Duenas F.J."/>
            <person name="Sabat G."/>
            <person name="Salamov A."/>
            <person name="Samejima M."/>
            <person name="Schmutz J."/>
            <person name="Slot J.C."/>
            <person name="St John F."/>
            <person name="Stenlid J."/>
            <person name="Sun H."/>
            <person name="Sun S."/>
            <person name="Syed K."/>
            <person name="Tsang A."/>
            <person name="Wiebenga A."/>
            <person name="Young D."/>
            <person name="Pisabarro A."/>
            <person name="Eastwood D.C."/>
            <person name="Martin F."/>
            <person name="Cullen D."/>
            <person name="Grigoriev I.V."/>
            <person name="Hibbett D.S."/>
        </authorList>
    </citation>
    <scope>NUCLEOTIDE SEQUENCE [LARGE SCALE GENOMIC DNA]</scope>
    <source>
        <strain evidence="2">RWD-64-598 SS2</strain>
    </source>
</reference>
<protein>
    <submittedName>
        <fullName evidence="1">Uncharacterized protein</fullName>
    </submittedName>
</protein>
<dbReference type="AlphaFoldDB" id="A0A5M3MNJ9"/>
<keyword evidence="2" id="KW-1185">Reference proteome</keyword>
<accession>A0A5M3MNJ9</accession>
<proteinExistence type="predicted"/>
<dbReference type="EMBL" id="JH711579">
    <property type="protein sequence ID" value="EIW80627.1"/>
    <property type="molecule type" value="Genomic_DNA"/>
</dbReference>
<organism evidence="1 2">
    <name type="scientific">Coniophora puteana (strain RWD-64-598)</name>
    <name type="common">Brown rot fungus</name>
    <dbReference type="NCBI Taxonomy" id="741705"/>
    <lineage>
        <taxon>Eukaryota</taxon>
        <taxon>Fungi</taxon>
        <taxon>Dikarya</taxon>
        <taxon>Basidiomycota</taxon>
        <taxon>Agaricomycotina</taxon>
        <taxon>Agaricomycetes</taxon>
        <taxon>Agaricomycetidae</taxon>
        <taxon>Boletales</taxon>
        <taxon>Coniophorineae</taxon>
        <taxon>Coniophoraceae</taxon>
        <taxon>Coniophora</taxon>
    </lineage>
</organism>
<dbReference type="GeneID" id="19209141"/>
<dbReference type="Proteomes" id="UP000053558">
    <property type="component" value="Unassembled WGS sequence"/>
</dbReference>
<gene>
    <name evidence="1" type="ORF">CONPUDRAFT_73712</name>
</gene>
<comment type="caution">
    <text evidence="1">The sequence shown here is derived from an EMBL/GenBank/DDBJ whole genome shotgun (WGS) entry which is preliminary data.</text>
</comment>
<name>A0A5M3MNJ9_CONPW</name>
<evidence type="ECO:0000313" key="1">
    <source>
        <dbReference type="EMBL" id="EIW80627.1"/>
    </source>
</evidence>
<sequence length="366" mass="40228">MWAPSAALHSSAFGEDWGISKRGLDEKSCWHLTLLDVEGLSRSLRLLISDYDESTIGQASTLLMIVTGSTLGRPGTTLARWMDGMRASWLSASTPSLQTLSARLPTAAHDHFHISRLIVHQDHRPCFPPTCARERQSHPAQPQTGGLGWFAGGPGRAWAPVSCRSPCLQTIILAWAALMAALGRSLSALCCAIIMQRRAENVHVIGVREGGEYEQLWRFYVPSLDPPLERGDAGKKGFVKFYTSLDHQPALSVANLIMPHRGGRVDVLVPHKRPYVPTDLHANIIVGASVVLIPNKDVFTFHLQTCDSTSCRGEDVRRRPNMAGTESDFNMCAFQERWDSGGAVARGNRIASMYHRTLGLSRVARS</sequence>